<name>A0A8H4R071_9AGAR</name>
<protein>
    <submittedName>
        <fullName evidence="1">Uncharacterized protein</fullName>
    </submittedName>
</protein>
<accession>A0A8H4R071</accession>
<keyword evidence="2" id="KW-1185">Reference proteome</keyword>
<evidence type="ECO:0000313" key="1">
    <source>
        <dbReference type="EMBL" id="KAF4620762.1"/>
    </source>
</evidence>
<dbReference type="Proteomes" id="UP000521872">
    <property type="component" value="Unassembled WGS sequence"/>
</dbReference>
<dbReference type="EMBL" id="JAACJL010000015">
    <property type="protein sequence ID" value="KAF4620762.1"/>
    <property type="molecule type" value="Genomic_DNA"/>
</dbReference>
<sequence>MDPTLEHVERISGLLEAVDKELNDDPTLKEGGVFSEAQEQLGEAIILSKRLRSMAKPTASKKRWNVAAVSFSKVKASDYQRLGLTEMKACKIPSAAVFKTREMTIKLSGYSIGSIESITEIFLKSPSSYHMRCVLVNIGMSCGSVPESTSRMIIDQLLLSILIFMKNKHRIQLLMFTELWIAKQSNSIAIYHDTYYATLVTGLVDYAVAVKAGSASEELSPQTLEAETLDEVTQKLLLDALEKADQRSVQCEFTWVEAKRRNLAEELVKSVPQVATQALAVKAKTGIKCVPWCLTTGRRWIFGVVYSPRKQIENEHGEKNDTFILMLEPVDVEIKDTEDPMKNALREVLPLLLAWVLCSTEDIMDTFFKDLKRKIDSGELPTDPAVEKVTKKFADVQIK</sequence>
<evidence type="ECO:0000313" key="2">
    <source>
        <dbReference type="Proteomes" id="UP000521872"/>
    </source>
</evidence>
<reference evidence="1 2" key="1">
    <citation type="submission" date="2019-12" db="EMBL/GenBank/DDBJ databases">
        <authorList>
            <person name="Floudas D."/>
            <person name="Bentzer J."/>
            <person name="Ahren D."/>
            <person name="Johansson T."/>
            <person name="Persson P."/>
            <person name="Tunlid A."/>
        </authorList>
    </citation>
    <scope>NUCLEOTIDE SEQUENCE [LARGE SCALE GENOMIC DNA]</scope>
    <source>
        <strain evidence="1 2">CBS 102.39</strain>
    </source>
</reference>
<comment type="caution">
    <text evidence="1">The sequence shown here is derived from an EMBL/GenBank/DDBJ whole genome shotgun (WGS) entry which is preliminary data.</text>
</comment>
<organism evidence="1 2">
    <name type="scientific">Agrocybe pediades</name>
    <dbReference type="NCBI Taxonomy" id="84607"/>
    <lineage>
        <taxon>Eukaryota</taxon>
        <taxon>Fungi</taxon>
        <taxon>Dikarya</taxon>
        <taxon>Basidiomycota</taxon>
        <taxon>Agaricomycotina</taxon>
        <taxon>Agaricomycetes</taxon>
        <taxon>Agaricomycetidae</taxon>
        <taxon>Agaricales</taxon>
        <taxon>Agaricineae</taxon>
        <taxon>Strophariaceae</taxon>
        <taxon>Agrocybe</taxon>
    </lineage>
</organism>
<dbReference type="AlphaFoldDB" id="A0A8H4R071"/>
<gene>
    <name evidence="1" type="ORF">D9613_000023</name>
</gene>
<proteinExistence type="predicted"/>